<protein>
    <recommendedName>
        <fullName evidence="1">[histone H3]-lysine(27) N-trimethyltransferase</fullName>
        <ecNumber evidence="1">2.1.1.356</ecNumber>
    </recommendedName>
</protein>
<dbReference type="EC" id="2.1.1.356" evidence="1"/>
<dbReference type="CDD" id="cd10519">
    <property type="entry name" value="SET_EZH"/>
    <property type="match status" value="1"/>
</dbReference>
<dbReference type="Proteomes" id="UP000232323">
    <property type="component" value="Unassembled WGS sequence"/>
</dbReference>
<dbReference type="InterPro" id="IPR026489">
    <property type="entry name" value="CXC_dom"/>
</dbReference>
<dbReference type="SMART" id="SM00317">
    <property type="entry name" value="SET"/>
    <property type="match status" value="1"/>
</dbReference>
<dbReference type="Gene3D" id="2.170.270.10">
    <property type="entry name" value="SET domain"/>
    <property type="match status" value="1"/>
</dbReference>
<keyword evidence="6" id="KW-0804">Transcription</keyword>
<keyword evidence="2" id="KW-0489">Methyltransferase</keyword>
<sequence>MEICSNPSSSEDCRSIRGNIQKLYAELKTESSRLQMKSAPPIISSNLHDIHSYLEERARGSGSFVPIPRTAYTLSSSTVAGRGSLEVEVAEAGPVLIMQRKTVAVRGIHSAIMSGSQRASVSASVLPSCSAPPSFVSWSYLKHNELAPDQGKRMFYTDPDTGETIPDSDDDCQDNMPWEGQRGPAIDYAMKGVVREFGSNDTVISTLAHELGIKPQAVATRLNAVVESQTEDGMRENQEVDEVLDSFFGVFCRRCRIFCCRLHHGGNHIRPHEKRGLASLNLEPCSSNCWIEDPDSFQLIKAAKEQQLDAVDEDVAATPGPSRKAVEEPEIVLNRIEVEPVFSPWSKWEESLLARAQLVCGLDCCAISRMLGSRSCKDVAYKLVELGAKGQTIGWAKGADAQGGGANKPQKKARKAFFSSGKRSGIFKKRMNHQENGLWSEYIPCNCVGSCDGDNCSCHRVRNFCEKFCGCAPNCTNRFRGCTCKGQCRTRQCPCLAAGRECDPDLCKSCCSTCEGTAVPGTECLNMKLRMRQHVRVMMGKSTVQGWGAFVQRECKEDDFLGEYTGDLISQEEADRRGRIYDKINNSYLFNLNEQRVLDARHRGNKFRFANHSPKPNSKVRLTMVDGDWRVAVYANRNIRPHEELFYDYRYDQDVKPDWAQEK</sequence>
<keyword evidence="4" id="KW-0949">S-adenosyl-L-methionine</keyword>
<evidence type="ECO:0000256" key="7">
    <source>
        <dbReference type="ARBA" id="ARBA00048568"/>
    </source>
</evidence>
<dbReference type="GO" id="GO:0032259">
    <property type="term" value="P:methylation"/>
    <property type="evidence" value="ECO:0007669"/>
    <property type="project" value="UniProtKB-KW"/>
</dbReference>
<dbReference type="EMBL" id="BEGY01000018">
    <property type="protein sequence ID" value="GAX76483.1"/>
    <property type="molecule type" value="Genomic_DNA"/>
</dbReference>
<organism evidence="10 11">
    <name type="scientific">Chlamydomonas eustigma</name>
    <dbReference type="NCBI Taxonomy" id="1157962"/>
    <lineage>
        <taxon>Eukaryota</taxon>
        <taxon>Viridiplantae</taxon>
        <taxon>Chlorophyta</taxon>
        <taxon>core chlorophytes</taxon>
        <taxon>Chlorophyceae</taxon>
        <taxon>CS clade</taxon>
        <taxon>Chlamydomonadales</taxon>
        <taxon>Chlamydomonadaceae</taxon>
        <taxon>Chlamydomonas</taxon>
    </lineage>
</organism>
<dbReference type="OrthoDB" id="6141102at2759"/>
<reference evidence="10 11" key="1">
    <citation type="submission" date="2017-08" db="EMBL/GenBank/DDBJ databases">
        <title>Acidophilic green algal genome provides insights into adaptation to an acidic environment.</title>
        <authorList>
            <person name="Hirooka S."/>
            <person name="Hirose Y."/>
            <person name="Kanesaki Y."/>
            <person name="Higuchi S."/>
            <person name="Fujiwara T."/>
            <person name="Onuma R."/>
            <person name="Era A."/>
            <person name="Ohbayashi R."/>
            <person name="Uzuka A."/>
            <person name="Nozaki H."/>
            <person name="Yoshikawa H."/>
            <person name="Miyagishima S.Y."/>
        </authorList>
    </citation>
    <scope>NUCLEOTIDE SEQUENCE [LARGE SCALE GENOMIC DNA]</scope>
    <source>
        <strain evidence="10 11">NIES-2499</strain>
    </source>
</reference>
<keyword evidence="11" id="KW-1185">Reference proteome</keyword>
<dbReference type="InterPro" id="IPR046341">
    <property type="entry name" value="SET_dom_sf"/>
</dbReference>
<feature type="domain" description="CXC" evidence="9">
    <location>
        <begin position="422"/>
        <end position="528"/>
    </location>
</feature>
<dbReference type="CDD" id="cd00167">
    <property type="entry name" value="SANT"/>
    <property type="match status" value="1"/>
</dbReference>
<dbReference type="GO" id="GO:0005634">
    <property type="term" value="C:nucleus"/>
    <property type="evidence" value="ECO:0007669"/>
    <property type="project" value="TreeGrafter"/>
</dbReference>
<proteinExistence type="predicted"/>
<gene>
    <name evidence="10" type="ORF">CEUSTIGMA_g3928.t1</name>
</gene>
<evidence type="ECO:0000259" key="9">
    <source>
        <dbReference type="PROSITE" id="PS51633"/>
    </source>
</evidence>
<dbReference type="InterPro" id="IPR045318">
    <property type="entry name" value="EZH1/2-like"/>
</dbReference>
<dbReference type="SUPFAM" id="SSF82199">
    <property type="entry name" value="SET domain"/>
    <property type="match status" value="1"/>
</dbReference>
<evidence type="ECO:0000256" key="2">
    <source>
        <dbReference type="ARBA" id="ARBA00022603"/>
    </source>
</evidence>
<feature type="domain" description="SET" evidence="8">
    <location>
        <begin position="535"/>
        <end position="650"/>
    </location>
</feature>
<dbReference type="GO" id="GO:0140951">
    <property type="term" value="F:histone H3K27 trimethyltransferase activity"/>
    <property type="evidence" value="ECO:0007669"/>
    <property type="project" value="UniProtKB-EC"/>
</dbReference>
<evidence type="ECO:0000256" key="6">
    <source>
        <dbReference type="ARBA" id="ARBA00023163"/>
    </source>
</evidence>
<dbReference type="Pfam" id="PF18264">
    <property type="entry name" value="preSET_CXC"/>
    <property type="match status" value="1"/>
</dbReference>
<dbReference type="SMART" id="SM01114">
    <property type="entry name" value="CXC"/>
    <property type="match status" value="1"/>
</dbReference>
<dbReference type="PANTHER" id="PTHR45747">
    <property type="entry name" value="HISTONE-LYSINE N-METHYLTRANSFERASE E(Z)"/>
    <property type="match status" value="1"/>
</dbReference>
<dbReference type="AlphaFoldDB" id="A0A250X076"/>
<dbReference type="InterPro" id="IPR001214">
    <property type="entry name" value="SET_dom"/>
</dbReference>
<comment type="catalytic activity">
    <reaction evidence="7">
        <text>L-lysyl(27)-[histone H3] + 3 S-adenosyl-L-methionine = N(6),N(6),N(6)-trimethyl-L-lysyl(27)-[histone H3] + 3 S-adenosyl-L-homocysteine + 3 H(+)</text>
        <dbReference type="Rhea" id="RHEA:60292"/>
        <dbReference type="Rhea" id="RHEA-COMP:15535"/>
        <dbReference type="Rhea" id="RHEA-COMP:15548"/>
        <dbReference type="ChEBI" id="CHEBI:15378"/>
        <dbReference type="ChEBI" id="CHEBI:29969"/>
        <dbReference type="ChEBI" id="CHEBI:57856"/>
        <dbReference type="ChEBI" id="CHEBI:59789"/>
        <dbReference type="ChEBI" id="CHEBI:61961"/>
        <dbReference type="EC" id="2.1.1.356"/>
    </reaction>
</comment>
<dbReference type="PANTHER" id="PTHR45747:SF4">
    <property type="entry name" value="HISTONE-LYSINE N-METHYLTRANSFERASE E(Z)"/>
    <property type="match status" value="1"/>
</dbReference>
<dbReference type="PROSITE" id="PS50280">
    <property type="entry name" value="SET"/>
    <property type="match status" value="1"/>
</dbReference>
<dbReference type="PROSITE" id="PS51633">
    <property type="entry name" value="CXC"/>
    <property type="match status" value="1"/>
</dbReference>
<dbReference type="InterPro" id="IPR033467">
    <property type="entry name" value="Tesmin/TSO1-like_CXC"/>
</dbReference>
<comment type="caution">
    <text evidence="10">The sequence shown here is derived from an EMBL/GenBank/DDBJ whole genome shotgun (WGS) entry which is preliminary data.</text>
</comment>
<evidence type="ECO:0000256" key="3">
    <source>
        <dbReference type="ARBA" id="ARBA00022679"/>
    </source>
</evidence>
<dbReference type="GO" id="GO:0003682">
    <property type="term" value="F:chromatin binding"/>
    <property type="evidence" value="ECO:0007669"/>
    <property type="project" value="TreeGrafter"/>
</dbReference>
<dbReference type="InterPro" id="IPR041355">
    <property type="entry name" value="Pre-SET_CXC"/>
</dbReference>
<evidence type="ECO:0000256" key="4">
    <source>
        <dbReference type="ARBA" id="ARBA00022691"/>
    </source>
</evidence>
<evidence type="ECO:0000313" key="11">
    <source>
        <dbReference type="Proteomes" id="UP000232323"/>
    </source>
</evidence>
<evidence type="ECO:0000313" key="10">
    <source>
        <dbReference type="EMBL" id="GAX76483.1"/>
    </source>
</evidence>
<evidence type="ECO:0000256" key="5">
    <source>
        <dbReference type="ARBA" id="ARBA00023015"/>
    </source>
</evidence>
<accession>A0A250X076</accession>
<dbReference type="InterPro" id="IPR001005">
    <property type="entry name" value="SANT/Myb"/>
</dbReference>
<name>A0A250X076_9CHLO</name>
<keyword evidence="5" id="KW-0805">Transcription regulation</keyword>
<dbReference type="Pfam" id="PF00856">
    <property type="entry name" value="SET"/>
    <property type="match status" value="1"/>
</dbReference>
<keyword evidence="3" id="KW-0808">Transferase</keyword>
<dbReference type="FunFam" id="2.170.270.10:FF:000001">
    <property type="entry name" value="Putative histone-lysine N-methyltransferase EZH2"/>
    <property type="match status" value="1"/>
</dbReference>
<dbReference type="STRING" id="1157962.A0A250X076"/>
<dbReference type="GO" id="GO:0031507">
    <property type="term" value="P:heterochromatin formation"/>
    <property type="evidence" value="ECO:0007669"/>
    <property type="project" value="TreeGrafter"/>
</dbReference>
<evidence type="ECO:0000259" key="8">
    <source>
        <dbReference type="PROSITE" id="PS50280"/>
    </source>
</evidence>
<evidence type="ECO:0000256" key="1">
    <source>
        <dbReference type="ARBA" id="ARBA00012186"/>
    </source>
</evidence>